<dbReference type="Gene3D" id="2.160.20.80">
    <property type="entry name" value="E3 ubiquitin-protein ligase SopA"/>
    <property type="match status" value="1"/>
</dbReference>
<evidence type="ECO:0000313" key="1">
    <source>
        <dbReference type="EMBL" id="REK72209.1"/>
    </source>
</evidence>
<accession>A0A371P8G1</accession>
<reference evidence="1 2" key="1">
    <citation type="submission" date="2018-08" db="EMBL/GenBank/DDBJ databases">
        <title>Aeromicrobium sp. M2KJ-4, whole genome shotgun sequence.</title>
        <authorList>
            <person name="Tuo L."/>
        </authorList>
    </citation>
    <scope>NUCLEOTIDE SEQUENCE [LARGE SCALE GENOMIC DNA]</scope>
    <source>
        <strain evidence="1 2">M2KJ-4</strain>
    </source>
</reference>
<dbReference type="Pfam" id="PF00805">
    <property type="entry name" value="Pentapeptide"/>
    <property type="match status" value="1"/>
</dbReference>
<dbReference type="InterPro" id="IPR051082">
    <property type="entry name" value="Pentapeptide-BTB/POZ_domain"/>
</dbReference>
<dbReference type="PANTHER" id="PTHR14136:SF17">
    <property type="entry name" value="BTB_POZ DOMAIN-CONTAINING PROTEIN KCTD9"/>
    <property type="match status" value="1"/>
</dbReference>
<dbReference type="OrthoDB" id="4775025at2"/>
<proteinExistence type="predicted"/>
<name>A0A371P8G1_9ACTN</name>
<dbReference type="PANTHER" id="PTHR14136">
    <property type="entry name" value="BTB_POZ DOMAIN-CONTAINING PROTEIN KCTD9"/>
    <property type="match status" value="1"/>
</dbReference>
<organism evidence="1 2">
    <name type="scientific">Aeromicrobium endophyticum</name>
    <dbReference type="NCBI Taxonomy" id="2292704"/>
    <lineage>
        <taxon>Bacteria</taxon>
        <taxon>Bacillati</taxon>
        <taxon>Actinomycetota</taxon>
        <taxon>Actinomycetes</taxon>
        <taxon>Propionibacteriales</taxon>
        <taxon>Nocardioidaceae</taxon>
        <taxon>Aeromicrobium</taxon>
    </lineage>
</organism>
<dbReference type="RefSeq" id="WP_119702342.1">
    <property type="nucleotide sequence ID" value="NZ_JBHSOI010000001.1"/>
</dbReference>
<gene>
    <name evidence="1" type="ORF">DX116_00745</name>
</gene>
<sequence>METSWRDRLQGLSATATIKHENFAGLDLVSLEPGNYGFDRCDFCAADLRLATLDRRHFFFCDFSRTDLTGASMRGATFAGCNFTDANLTNCDLTGSTLTYVNTGGSNGVTVMTGARLKGARLNGVVAERVVGWHQQ</sequence>
<comment type="caution">
    <text evidence="1">The sequence shown here is derived from an EMBL/GenBank/DDBJ whole genome shotgun (WGS) entry which is preliminary data.</text>
</comment>
<evidence type="ECO:0000313" key="2">
    <source>
        <dbReference type="Proteomes" id="UP000265581"/>
    </source>
</evidence>
<dbReference type="Proteomes" id="UP000265581">
    <property type="component" value="Unassembled WGS sequence"/>
</dbReference>
<keyword evidence="2" id="KW-1185">Reference proteome</keyword>
<protein>
    <submittedName>
        <fullName evidence="1">Pentapeptide repeat-containing protein</fullName>
    </submittedName>
</protein>
<dbReference type="SUPFAM" id="SSF141571">
    <property type="entry name" value="Pentapeptide repeat-like"/>
    <property type="match status" value="1"/>
</dbReference>
<dbReference type="AlphaFoldDB" id="A0A371P8G1"/>
<dbReference type="EMBL" id="QUBR01000001">
    <property type="protein sequence ID" value="REK72209.1"/>
    <property type="molecule type" value="Genomic_DNA"/>
</dbReference>
<dbReference type="InterPro" id="IPR001646">
    <property type="entry name" value="5peptide_repeat"/>
</dbReference>